<proteinExistence type="inferred from homology"/>
<dbReference type="GO" id="GO:1902600">
    <property type="term" value="P:proton transmembrane transport"/>
    <property type="evidence" value="ECO:0007669"/>
    <property type="project" value="UniProtKB-KW"/>
</dbReference>
<protein>
    <recommendedName>
        <fullName evidence="1">ATP synthase protein I</fullName>
    </recommendedName>
</protein>
<accession>A0A1U7JCP6</accession>
<keyword evidence="3" id="KW-0812">Transmembrane</keyword>
<dbReference type="PIRSF" id="PIRSF032126">
    <property type="entry name" value="F0F1_ATP_synthase_subunit_I"/>
    <property type="match status" value="1"/>
</dbReference>
<dbReference type="Pfam" id="PF09527">
    <property type="entry name" value="ATPase_gene1"/>
    <property type="match status" value="1"/>
</dbReference>
<feature type="compositionally biased region" description="Basic and acidic residues" evidence="2">
    <location>
        <begin position="1"/>
        <end position="10"/>
    </location>
</feature>
<sequence>MASDDPKQPEENQAASDSHLTERLERLGKTLEQHRDGESKDSPKASSGAMSGAAQAFKLSSEFVAGVLVGAGLGWMADTWLGTKPWGLIVLLMLGFGAGILNLLRALGKVAEPERRLNSRKKKQD</sequence>
<evidence type="ECO:0000256" key="3">
    <source>
        <dbReference type="SAM" id="Phobius"/>
    </source>
</evidence>
<name>A0A1U7JCP6_9HYPH</name>
<dbReference type="RefSeq" id="WP_028482557.1">
    <property type="nucleotide sequence ID" value="NZ_LVVZ01000041.1"/>
</dbReference>
<evidence type="ECO:0000313" key="4">
    <source>
        <dbReference type="EMBL" id="OKL42526.1"/>
    </source>
</evidence>
<dbReference type="InterPro" id="IPR016989">
    <property type="entry name" value="Atp1_alphaprobac"/>
</dbReference>
<keyword evidence="3" id="KW-1133">Transmembrane helix</keyword>
<keyword evidence="5" id="KW-1185">Reference proteome</keyword>
<reference evidence="4 5" key="1">
    <citation type="submission" date="2016-03" db="EMBL/GenBank/DDBJ databases">
        <title>Genome sequence of Nesiotobacter sp. nov., a moderately halophilic alphaproteobacterium isolated from the Yellow Sea, China.</title>
        <authorList>
            <person name="Zhang G."/>
            <person name="Zhang R."/>
        </authorList>
    </citation>
    <scope>NUCLEOTIDE SEQUENCE [LARGE SCALE GENOMIC DNA]</scope>
    <source>
        <strain evidence="4 5">WB1-6</strain>
    </source>
</reference>
<feature type="transmembrane region" description="Helical" evidence="3">
    <location>
        <begin position="88"/>
        <end position="107"/>
    </location>
</feature>
<dbReference type="OrthoDB" id="15401at2"/>
<dbReference type="InterPro" id="IPR032820">
    <property type="entry name" value="ATPase_put"/>
</dbReference>
<evidence type="ECO:0000256" key="2">
    <source>
        <dbReference type="SAM" id="MobiDB-lite"/>
    </source>
</evidence>
<keyword evidence="1" id="KW-0406">Ion transport</keyword>
<feature type="compositionally biased region" description="Basic and acidic residues" evidence="2">
    <location>
        <begin position="19"/>
        <end position="43"/>
    </location>
</feature>
<dbReference type="STRING" id="197461.A3843_17840"/>
<comment type="similarity">
    <text evidence="1">Belongs to the bacterial AtpI family.</text>
</comment>
<dbReference type="GO" id="GO:0045259">
    <property type="term" value="C:proton-transporting ATP synthase complex"/>
    <property type="evidence" value="ECO:0007669"/>
    <property type="project" value="UniProtKB-UniRule"/>
</dbReference>
<comment type="function">
    <text evidence="1">A possible function for this protein is to guide the assembly of the membrane sector of the ATPase enzyme complex.</text>
</comment>
<dbReference type="EMBL" id="LVVZ01000041">
    <property type="protein sequence ID" value="OKL42526.1"/>
    <property type="molecule type" value="Genomic_DNA"/>
</dbReference>
<evidence type="ECO:0000313" key="5">
    <source>
        <dbReference type="Proteomes" id="UP000185783"/>
    </source>
</evidence>
<dbReference type="Proteomes" id="UP000185783">
    <property type="component" value="Unassembled WGS sequence"/>
</dbReference>
<dbReference type="AlphaFoldDB" id="A0A1U7JCP6"/>
<keyword evidence="1" id="KW-0375">Hydrogen ion transport</keyword>
<evidence type="ECO:0000256" key="1">
    <source>
        <dbReference type="PIRNR" id="PIRNR032126"/>
    </source>
</evidence>
<feature type="transmembrane region" description="Helical" evidence="3">
    <location>
        <begin position="56"/>
        <end position="76"/>
    </location>
</feature>
<keyword evidence="1" id="KW-0813">Transport</keyword>
<organism evidence="4 5">
    <name type="scientific">Pseudovibrio exalbescens</name>
    <dbReference type="NCBI Taxonomy" id="197461"/>
    <lineage>
        <taxon>Bacteria</taxon>
        <taxon>Pseudomonadati</taxon>
        <taxon>Pseudomonadota</taxon>
        <taxon>Alphaproteobacteria</taxon>
        <taxon>Hyphomicrobiales</taxon>
        <taxon>Stappiaceae</taxon>
        <taxon>Pseudovibrio</taxon>
    </lineage>
</organism>
<keyword evidence="1 3" id="KW-0472">Membrane</keyword>
<comment type="caution">
    <text evidence="4">The sequence shown here is derived from an EMBL/GenBank/DDBJ whole genome shotgun (WGS) entry which is preliminary data.</text>
</comment>
<feature type="region of interest" description="Disordered" evidence="2">
    <location>
        <begin position="1"/>
        <end position="51"/>
    </location>
</feature>
<gene>
    <name evidence="4" type="ORF">A3843_17840</name>
</gene>